<dbReference type="PANTHER" id="PTHR43877:SF1">
    <property type="entry name" value="ACETYLTRANSFERASE"/>
    <property type="match status" value="1"/>
</dbReference>
<accession>A0A849KBT4</accession>
<protein>
    <submittedName>
        <fullName evidence="4">GNAT family N-acetyltransferase</fullName>
    </submittedName>
</protein>
<dbReference type="InterPro" id="IPR016181">
    <property type="entry name" value="Acyl_CoA_acyltransferase"/>
</dbReference>
<evidence type="ECO:0000259" key="3">
    <source>
        <dbReference type="PROSITE" id="PS51186"/>
    </source>
</evidence>
<evidence type="ECO:0000313" key="4">
    <source>
        <dbReference type="EMBL" id="NNU26053.1"/>
    </source>
</evidence>
<gene>
    <name evidence="4" type="ORF">HLI28_00630</name>
</gene>
<keyword evidence="1 4" id="KW-0808">Transferase</keyword>
<evidence type="ECO:0000256" key="1">
    <source>
        <dbReference type="ARBA" id="ARBA00022679"/>
    </source>
</evidence>
<dbReference type="RefSeq" id="WP_171245566.1">
    <property type="nucleotide sequence ID" value="NZ_JABFAJ010000001.1"/>
</dbReference>
<dbReference type="InterPro" id="IPR050832">
    <property type="entry name" value="Bact_Acetyltransf"/>
</dbReference>
<proteinExistence type="predicted"/>
<keyword evidence="2" id="KW-0012">Acyltransferase</keyword>
<dbReference type="Proteomes" id="UP000557204">
    <property type="component" value="Unassembled WGS sequence"/>
</dbReference>
<sequence>MSAPPVVARPARAEEAAEVAWLAALTFPLACPPGTSTVTMAHHIAHRLTPETFRSWIRADDCSLLVADAGGLVGYALLLRGEPNGAAEREALRTAVGAGPYVELSKIYVHPDRMGDGTAGVLMTGAVEAARELAPGLPLWLGTNGDNARAQAFYRKHGFAVIGARTYDVGGVQHDDVVMLHTPVE</sequence>
<dbReference type="AlphaFoldDB" id="A0A849KBT4"/>
<dbReference type="Gene3D" id="3.40.630.30">
    <property type="match status" value="1"/>
</dbReference>
<keyword evidence="5" id="KW-1185">Reference proteome</keyword>
<dbReference type="SUPFAM" id="SSF55729">
    <property type="entry name" value="Acyl-CoA N-acyltransferases (Nat)"/>
    <property type="match status" value="1"/>
</dbReference>
<name>A0A849KBT4_9MICO</name>
<dbReference type="PROSITE" id="PS51186">
    <property type="entry name" value="GNAT"/>
    <property type="match status" value="1"/>
</dbReference>
<dbReference type="Pfam" id="PF00583">
    <property type="entry name" value="Acetyltransf_1"/>
    <property type="match status" value="1"/>
</dbReference>
<organism evidence="4 5">
    <name type="scientific">Isoptericola sediminis</name>
    <dbReference type="NCBI Taxonomy" id="2733572"/>
    <lineage>
        <taxon>Bacteria</taxon>
        <taxon>Bacillati</taxon>
        <taxon>Actinomycetota</taxon>
        <taxon>Actinomycetes</taxon>
        <taxon>Micrococcales</taxon>
        <taxon>Promicromonosporaceae</taxon>
        <taxon>Isoptericola</taxon>
    </lineage>
</organism>
<dbReference type="PANTHER" id="PTHR43877">
    <property type="entry name" value="AMINOALKYLPHOSPHONATE N-ACETYLTRANSFERASE-RELATED-RELATED"/>
    <property type="match status" value="1"/>
</dbReference>
<evidence type="ECO:0000313" key="5">
    <source>
        <dbReference type="Proteomes" id="UP000557204"/>
    </source>
</evidence>
<feature type="domain" description="N-acetyltransferase" evidence="3">
    <location>
        <begin position="6"/>
        <end position="184"/>
    </location>
</feature>
<evidence type="ECO:0000256" key="2">
    <source>
        <dbReference type="ARBA" id="ARBA00023315"/>
    </source>
</evidence>
<dbReference type="EMBL" id="JABFAJ010000001">
    <property type="protein sequence ID" value="NNU26053.1"/>
    <property type="molecule type" value="Genomic_DNA"/>
</dbReference>
<dbReference type="GO" id="GO:0016747">
    <property type="term" value="F:acyltransferase activity, transferring groups other than amino-acyl groups"/>
    <property type="evidence" value="ECO:0007669"/>
    <property type="project" value="InterPro"/>
</dbReference>
<comment type="caution">
    <text evidence="4">The sequence shown here is derived from an EMBL/GenBank/DDBJ whole genome shotgun (WGS) entry which is preliminary data.</text>
</comment>
<reference evidence="4 5" key="1">
    <citation type="submission" date="2020-05" db="EMBL/GenBank/DDBJ databases">
        <title>Genome sequence of Isoptericola sp. JC619 isolated from Chilika lagoon, India.</title>
        <authorList>
            <person name="Kumar D."/>
            <person name="Appam K."/>
            <person name="Gandham S."/>
            <person name="Uppada J."/>
            <person name="Sasikala C."/>
            <person name="Venkata Ramana C."/>
        </authorList>
    </citation>
    <scope>NUCLEOTIDE SEQUENCE [LARGE SCALE GENOMIC DNA]</scope>
    <source>
        <strain evidence="4 5">JC619</strain>
    </source>
</reference>
<dbReference type="InterPro" id="IPR000182">
    <property type="entry name" value="GNAT_dom"/>
</dbReference>